<evidence type="ECO:0000313" key="2">
    <source>
        <dbReference type="Proteomes" id="UP000823561"/>
    </source>
</evidence>
<protein>
    <submittedName>
        <fullName evidence="1">Uncharacterized protein</fullName>
    </submittedName>
</protein>
<proteinExistence type="predicted"/>
<dbReference type="AlphaFoldDB" id="A0AAV6G699"/>
<accession>A0AAV6G699</accession>
<name>A0AAV6G699_9TELE</name>
<evidence type="ECO:0000313" key="1">
    <source>
        <dbReference type="EMBL" id="KAG5270099.1"/>
    </source>
</evidence>
<comment type="caution">
    <text evidence="1">The sequence shown here is derived from an EMBL/GenBank/DDBJ whole genome shotgun (WGS) entry which is preliminary data.</text>
</comment>
<reference evidence="1" key="1">
    <citation type="submission" date="2020-10" db="EMBL/GenBank/DDBJ databases">
        <title>Chromosome-scale genome assembly of the Allis shad, Alosa alosa.</title>
        <authorList>
            <person name="Margot Z."/>
            <person name="Christophe K."/>
            <person name="Cabau C."/>
            <person name="Louis A."/>
            <person name="Berthelot C."/>
            <person name="Parey E."/>
            <person name="Roest Crollius H."/>
            <person name="Montfort J."/>
            <person name="Robinson-Rechavi M."/>
            <person name="Bucao C."/>
            <person name="Bouchez O."/>
            <person name="Gislard M."/>
            <person name="Lluch J."/>
            <person name="Milhes M."/>
            <person name="Lampietro C."/>
            <person name="Lopez Roques C."/>
            <person name="Donnadieu C."/>
            <person name="Braasch I."/>
            <person name="Desvignes T."/>
            <person name="Postlethwait J."/>
            <person name="Bobe J."/>
            <person name="Guiguen Y."/>
        </authorList>
    </citation>
    <scope>NUCLEOTIDE SEQUENCE</scope>
    <source>
        <strain evidence="1">M-15738</strain>
        <tissue evidence="1">Blood</tissue>
    </source>
</reference>
<organism evidence="1 2">
    <name type="scientific">Alosa alosa</name>
    <name type="common">allis shad</name>
    <dbReference type="NCBI Taxonomy" id="278164"/>
    <lineage>
        <taxon>Eukaryota</taxon>
        <taxon>Metazoa</taxon>
        <taxon>Chordata</taxon>
        <taxon>Craniata</taxon>
        <taxon>Vertebrata</taxon>
        <taxon>Euteleostomi</taxon>
        <taxon>Actinopterygii</taxon>
        <taxon>Neopterygii</taxon>
        <taxon>Teleostei</taxon>
        <taxon>Clupei</taxon>
        <taxon>Clupeiformes</taxon>
        <taxon>Clupeoidei</taxon>
        <taxon>Clupeidae</taxon>
        <taxon>Alosa</taxon>
    </lineage>
</organism>
<sequence length="67" mass="7431">MPEEPTSPEVPVVPLPANSVAVRCGENNILVEVNQDFFGTRQLIEPDIDGADLQCSAWRDRTHETPE</sequence>
<gene>
    <name evidence="1" type="ORF">AALO_G00188710</name>
</gene>
<dbReference type="Proteomes" id="UP000823561">
    <property type="component" value="Chromosome 14"/>
</dbReference>
<keyword evidence="2" id="KW-1185">Reference proteome</keyword>
<dbReference type="EMBL" id="JADWDJ010000014">
    <property type="protein sequence ID" value="KAG5270099.1"/>
    <property type="molecule type" value="Genomic_DNA"/>
</dbReference>